<feature type="modified residue" description="N6-acetyllysine" evidence="6">
    <location>
        <position position="612"/>
    </location>
</feature>
<keyword evidence="6" id="KW-0479">Metal-binding</keyword>
<feature type="binding site" evidence="6">
    <location>
        <position position="541"/>
    </location>
    <ligand>
        <name>Mg(2+)</name>
        <dbReference type="ChEBI" id="CHEBI:18420"/>
    </ligand>
</feature>
<keyword evidence="5 6" id="KW-0007">Acetylation</keyword>
<dbReference type="Proteomes" id="UP000621500">
    <property type="component" value="Unassembled WGS sequence"/>
</dbReference>
<feature type="domain" description="AMP-dependent synthetase/ligase" evidence="7">
    <location>
        <begin position="86"/>
        <end position="469"/>
    </location>
</feature>
<evidence type="ECO:0000259" key="9">
    <source>
        <dbReference type="Pfam" id="PF16177"/>
    </source>
</evidence>
<feature type="binding site" evidence="6">
    <location>
        <position position="522"/>
    </location>
    <ligand>
        <name>CoA</name>
        <dbReference type="ChEBI" id="CHEBI:57287"/>
    </ligand>
</feature>
<feature type="binding site" evidence="6">
    <location>
        <begin position="386"/>
        <end position="388"/>
    </location>
    <ligand>
        <name>ATP</name>
        <dbReference type="ChEBI" id="CHEBI:30616"/>
    </ligand>
</feature>
<feature type="binding site" evidence="6">
    <location>
        <position position="499"/>
    </location>
    <ligand>
        <name>ATP</name>
        <dbReference type="ChEBI" id="CHEBI:30616"/>
    </ligand>
</feature>
<sequence length="654" mass="71100">MSETLANLLQETRRFPPPADLAAAANVTADAYDSAAEDRLAFWARQAGRLDWSTEWDQILDWSNPPFAKWFVGGKLNVAYNCLDRHVAAGHGDRVAIHWEGEPGDTRTITYADLLAMTSQAANALTDLGVTAGDRVAIYLPMIPEAAVAMLACARIGATHSVVFGGFSADALTNRIQDASAKVVITADGGFRRGKPSALKPTVDEAVAKCPTIERVLVVRRTGQDVAWSDRDVWWHEAVETASTEHTAEAFDAEHPLFILYTSGTTAKPKGILHTTGGYLTQAAYTHHAVFDLKPESDVYWCTADIGWVTGHSYIVYGPLANGATQLMYEGTPDTPHKGRFWELVQKHKVTILYTAPTLIRTMMKWGDDIPRGHDLSSLRLLGSVGEPINPEAWIWYRENIGRGECPVVDTWWQTETGAIMISPLPGVTSTKPGSAMRPLPGISADVVDDQAQSVPDGGGGFLVLREPWPSMLRTIWGDDQRFVDTYWSRFEGLYFAGDGAKKDDDGDLWLLGRVDDVMLVSGHNISTTEVESALVSHPSVAEAAVVGATDPTTGQAIVAFTIPRGSVDTEGSAGEALIAELREHVSKTLGPIAKPRQILLVPELPKTRSGKIMRRLLRDVAENRSLGDVTTLQDSSVMDLISSGMRSGKSDED</sequence>
<keyword evidence="6" id="KW-0460">Magnesium</keyword>
<dbReference type="Pfam" id="PF16177">
    <property type="entry name" value="ACAS_N"/>
    <property type="match status" value="1"/>
</dbReference>
<comment type="cofactor">
    <cofactor evidence="6">
        <name>Mg(2+)</name>
        <dbReference type="ChEBI" id="CHEBI:18420"/>
    </cofactor>
</comment>
<dbReference type="InterPro" id="IPR025110">
    <property type="entry name" value="AMP-bd_C"/>
</dbReference>
<dbReference type="NCBIfam" id="NF001208">
    <property type="entry name" value="PRK00174.1"/>
    <property type="match status" value="1"/>
</dbReference>
<comment type="PTM">
    <text evidence="6">Acetylated. Deacetylation by the SIR2-homolog deacetylase activates the enzyme.</text>
</comment>
<gene>
    <name evidence="10" type="primary">acsA_2</name>
    <name evidence="6" type="synonym">acsA</name>
    <name evidence="10" type="ORF">Pma05_64410</name>
</gene>
<comment type="caution">
    <text evidence="6">Lacks conserved residue(s) required for the propagation of feature annotation.</text>
</comment>
<dbReference type="NCBIfam" id="TIGR02188">
    <property type="entry name" value="Ac_CoA_lig_AcsA"/>
    <property type="match status" value="1"/>
</dbReference>
<evidence type="ECO:0000259" key="8">
    <source>
        <dbReference type="Pfam" id="PF13193"/>
    </source>
</evidence>
<dbReference type="SUPFAM" id="SSF56801">
    <property type="entry name" value="Acetyl-CoA synthetase-like"/>
    <property type="match status" value="1"/>
</dbReference>
<dbReference type="Pfam" id="PF13193">
    <property type="entry name" value="AMP-binding_C"/>
    <property type="match status" value="1"/>
</dbReference>
<dbReference type="InterPro" id="IPR045851">
    <property type="entry name" value="AMP-bd_C_sf"/>
</dbReference>
<comment type="caution">
    <text evidence="10">The sequence shown here is derived from an EMBL/GenBank/DDBJ whole genome shotgun (WGS) entry which is preliminary data.</text>
</comment>
<keyword evidence="3 6" id="KW-0547">Nucleotide-binding</keyword>
<feature type="binding site" evidence="6">
    <location>
        <begin position="410"/>
        <end position="415"/>
    </location>
    <ligand>
        <name>ATP</name>
        <dbReference type="ChEBI" id="CHEBI:30616"/>
    </ligand>
</feature>
<dbReference type="EMBL" id="BONX01000048">
    <property type="protein sequence ID" value="GIG99868.1"/>
    <property type="molecule type" value="Genomic_DNA"/>
</dbReference>
<dbReference type="InterPro" id="IPR000873">
    <property type="entry name" value="AMP-dep_synth/lig_dom"/>
</dbReference>
<feature type="binding site" evidence="6">
    <location>
        <position position="538"/>
    </location>
    <ligand>
        <name>Mg(2+)</name>
        <dbReference type="ChEBI" id="CHEBI:18420"/>
    </ligand>
</feature>
<feature type="binding site" evidence="6">
    <location>
        <position position="310"/>
    </location>
    <ligand>
        <name>CoA</name>
        <dbReference type="ChEBI" id="CHEBI:57287"/>
    </ligand>
</feature>
<dbReference type="RefSeq" id="WP_203861206.1">
    <property type="nucleotide sequence ID" value="NZ_BAAAZQ010000015.1"/>
</dbReference>
<dbReference type="PANTHER" id="PTHR24095">
    <property type="entry name" value="ACETYL-COENZYME A SYNTHETASE"/>
    <property type="match status" value="1"/>
</dbReference>
<evidence type="ECO:0000259" key="7">
    <source>
        <dbReference type="Pfam" id="PF00501"/>
    </source>
</evidence>
<dbReference type="PANTHER" id="PTHR24095:SF14">
    <property type="entry name" value="ACETYL-COENZYME A SYNTHETASE 1"/>
    <property type="match status" value="1"/>
</dbReference>
<evidence type="ECO:0000256" key="5">
    <source>
        <dbReference type="ARBA" id="ARBA00022990"/>
    </source>
</evidence>
<dbReference type="InterPro" id="IPR032387">
    <property type="entry name" value="ACAS_N"/>
</dbReference>
<evidence type="ECO:0000256" key="1">
    <source>
        <dbReference type="ARBA" id="ARBA00006432"/>
    </source>
</evidence>
<dbReference type="Pfam" id="PF00501">
    <property type="entry name" value="AMP-binding"/>
    <property type="match status" value="1"/>
</dbReference>
<dbReference type="InterPro" id="IPR011904">
    <property type="entry name" value="Ac_CoA_lig"/>
</dbReference>
<comment type="similarity">
    <text evidence="1 6">Belongs to the ATP-dependent AMP-binding enzyme family.</text>
</comment>
<proteinExistence type="inferred from homology"/>
<organism evidence="10 11">
    <name type="scientific">Plantactinospora mayteni</name>
    <dbReference type="NCBI Taxonomy" id="566021"/>
    <lineage>
        <taxon>Bacteria</taxon>
        <taxon>Bacillati</taxon>
        <taxon>Actinomycetota</taxon>
        <taxon>Actinomycetes</taxon>
        <taxon>Micromonosporales</taxon>
        <taxon>Micromonosporaceae</taxon>
        <taxon>Plantactinospora</taxon>
    </lineage>
</organism>
<keyword evidence="4 6" id="KW-0067">ATP-binding</keyword>
<evidence type="ECO:0000256" key="2">
    <source>
        <dbReference type="ARBA" id="ARBA00022598"/>
    </source>
</evidence>
<protein>
    <recommendedName>
        <fullName evidence="6">Acetyl-coenzyme A synthetase</fullName>
        <shortName evidence="6">AcCoA synthetase</shortName>
        <shortName evidence="6">Acs</shortName>
        <ecNumber evidence="6">6.2.1.1</ecNumber>
    </recommendedName>
    <alternativeName>
        <fullName evidence="6">Acetate--CoA ligase</fullName>
    </alternativeName>
    <alternativeName>
        <fullName evidence="6">Acyl-activating enzyme</fullName>
    </alternativeName>
</protein>
<feature type="binding site" evidence="6">
    <location>
        <position position="514"/>
    </location>
    <ligand>
        <name>ATP</name>
        <dbReference type="ChEBI" id="CHEBI:30616"/>
    </ligand>
</feature>
<dbReference type="EC" id="6.2.1.1" evidence="6"/>
<dbReference type="HAMAP" id="MF_01123">
    <property type="entry name" value="Ac_CoA_synth"/>
    <property type="match status" value="1"/>
</dbReference>
<comment type="function">
    <text evidence="6">Catalyzes the conversion of acetate into acetyl-CoA (AcCoA), an essential intermediate at the junction of anabolic and catabolic pathways. AcsA undergoes a two-step reaction. In the first half reaction, AcsA combines acetate with ATP to form acetyl-adenylate (AcAMP) intermediate. In the second half reaction, it can then transfer the acetyl group from AcAMP to the sulfhydryl group of CoA, forming the product AcCoA.</text>
</comment>
<name>A0ABQ4EYX5_9ACTN</name>
<comment type="catalytic activity">
    <reaction evidence="6">
        <text>acetate + ATP + CoA = acetyl-CoA + AMP + diphosphate</text>
        <dbReference type="Rhea" id="RHEA:23176"/>
        <dbReference type="ChEBI" id="CHEBI:30089"/>
        <dbReference type="ChEBI" id="CHEBI:30616"/>
        <dbReference type="ChEBI" id="CHEBI:33019"/>
        <dbReference type="ChEBI" id="CHEBI:57287"/>
        <dbReference type="ChEBI" id="CHEBI:57288"/>
        <dbReference type="ChEBI" id="CHEBI:456215"/>
        <dbReference type="EC" id="6.2.1.1"/>
    </reaction>
</comment>
<accession>A0ABQ4EYX5</accession>
<keyword evidence="11" id="KW-1185">Reference proteome</keyword>
<reference evidence="10 11" key="1">
    <citation type="submission" date="2021-01" db="EMBL/GenBank/DDBJ databases">
        <title>Whole genome shotgun sequence of Plantactinospora mayteni NBRC 109088.</title>
        <authorList>
            <person name="Komaki H."/>
            <person name="Tamura T."/>
        </authorList>
    </citation>
    <scope>NUCLEOTIDE SEQUENCE [LARGE SCALE GENOMIC DNA]</scope>
    <source>
        <strain evidence="10 11">NBRC 109088</strain>
    </source>
</reference>
<dbReference type="CDD" id="cd05966">
    <property type="entry name" value="ACS"/>
    <property type="match status" value="1"/>
</dbReference>
<dbReference type="InterPro" id="IPR042099">
    <property type="entry name" value="ANL_N_sf"/>
</dbReference>
<dbReference type="Gene3D" id="3.30.300.30">
    <property type="match status" value="1"/>
</dbReference>
<feature type="binding site" evidence="6">
    <location>
        <begin position="192"/>
        <end position="195"/>
    </location>
    <ligand>
        <name>CoA</name>
        <dbReference type="ChEBI" id="CHEBI:57287"/>
    </ligand>
</feature>
<evidence type="ECO:0000256" key="3">
    <source>
        <dbReference type="ARBA" id="ARBA00022741"/>
    </source>
</evidence>
<dbReference type="Gene3D" id="3.40.50.12780">
    <property type="entry name" value="N-terminal domain of ligase-like"/>
    <property type="match status" value="1"/>
</dbReference>
<evidence type="ECO:0000256" key="4">
    <source>
        <dbReference type="ARBA" id="ARBA00022840"/>
    </source>
</evidence>
<feature type="domain" description="AMP-binding enzyme C-terminal" evidence="8">
    <location>
        <begin position="530"/>
        <end position="612"/>
    </location>
</feature>
<feature type="domain" description="Acetyl-coenzyme A synthetase N-terminal" evidence="9">
    <location>
        <begin position="30"/>
        <end position="82"/>
    </location>
</feature>
<evidence type="ECO:0000313" key="10">
    <source>
        <dbReference type="EMBL" id="GIG99868.1"/>
    </source>
</evidence>
<evidence type="ECO:0000256" key="6">
    <source>
        <dbReference type="HAMAP-Rule" id="MF_01123"/>
    </source>
</evidence>
<keyword evidence="2 6" id="KW-0436">Ligase</keyword>
<evidence type="ECO:0000313" key="11">
    <source>
        <dbReference type="Proteomes" id="UP000621500"/>
    </source>
</evidence>
<feature type="binding site" evidence="6">
    <location>
        <position position="536"/>
    </location>
    <ligand>
        <name>Mg(2+)</name>
        <dbReference type="ChEBI" id="CHEBI:18420"/>
    </ligand>
</feature>